<keyword evidence="1" id="KW-1133">Transmembrane helix</keyword>
<name>A0AAU8HYN2_9CAUD</name>
<feature type="transmembrane region" description="Helical" evidence="1">
    <location>
        <begin position="74"/>
        <end position="93"/>
    </location>
</feature>
<dbReference type="EMBL" id="PP429226">
    <property type="protein sequence ID" value="XCI77528.1"/>
    <property type="molecule type" value="Genomic_DNA"/>
</dbReference>
<evidence type="ECO:0000313" key="2">
    <source>
        <dbReference type="EMBL" id="XCI77528.1"/>
    </source>
</evidence>
<organism evidence="2">
    <name type="scientific">Rhizobium phage LG08</name>
    <dbReference type="NCBI Taxonomy" id="3129229"/>
    <lineage>
        <taxon>Viruses</taxon>
        <taxon>Duplodnaviria</taxon>
        <taxon>Heunggongvirae</taxon>
        <taxon>Uroviricota</taxon>
        <taxon>Caudoviricetes</taxon>
    </lineage>
</organism>
<evidence type="ECO:0000256" key="1">
    <source>
        <dbReference type="SAM" id="Phobius"/>
    </source>
</evidence>
<sequence>MWEDSLVRSPRAQIHLCADTRMFDVCKFYNLLVFHFILPLVNLYPGPLRASSNNFKTGTIVEMDYDVSLAFYNFYYGFSAVFIDFFFHFKFLLIDYESSLSQDSVIVNNKFPSDERFWRIVRFEDFVKEVSVYDLLLFQDEKTLLSGVTRRHNETYIVFAEPYSALHIEWSILTSGKEVRDVSDHPLFFRTESHIPEPDSEDFEMKRSVDTVAVSYRFRICTHFNPSNGV</sequence>
<accession>A0AAU8HYN2</accession>
<proteinExistence type="predicted"/>
<keyword evidence="1" id="KW-0472">Membrane</keyword>
<keyword evidence="1" id="KW-0812">Transmembrane</keyword>
<reference evidence="2" key="1">
    <citation type="submission" date="2024-03" db="EMBL/GenBank/DDBJ databases">
        <authorList>
            <person name="Chantapakul B."/>
            <person name="Wang S."/>
        </authorList>
    </citation>
    <scope>NUCLEOTIDE SEQUENCE</scope>
</reference>
<feature type="transmembrane region" description="Helical" evidence="1">
    <location>
        <begin position="28"/>
        <end position="45"/>
    </location>
</feature>
<protein>
    <submittedName>
        <fullName evidence="2">Uncharacterized protein</fullName>
    </submittedName>
</protein>
<gene>
    <name evidence="2" type="ORF">LDCGVIBL_CDS0170</name>
</gene>